<keyword evidence="3" id="KW-0805">Transcription regulation</keyword>
<dbReference type="PROSITE" id="PS50110">
    <property type="entry name" value="RESPONSE_REGULATORY"/>
    <property type="match status" value="1"/>
</dbReference>
<proteinExistence type="predicted"/>
<dbReference type="Proteomes" id="UP000189545">
    <property type="component" value="Chromosome"/>
</dbReference>
<feature type="DNA-binding region" description="OmpR/PhoB-type" evidence="7">
    <location>
        <begin position="124"/>
        <end position="222"/>
    </location>
</feature>
<dbReference type="Gene3D" id="3.40.50.2300">
    <property type="match status" value="1"/>
</dbReference>
<dbReference type="AlphaFoldDB" id="A0A1S6HPB3"/>
<evidence type="ECO:0000256" key="4">
    <source>
        <dbReference type="ARBA" id="ARBA00023125"/>
    </source>
</evidence>
<protein>
    <submittedName>
        <fullName evidence="10">Two component transcriptional regulator, winged helix family</fullName>
    </submittedName>
</protein>
<dbReference type="InterPro" id="IPR036388">
    <property type="entry name" value="WH-like_DNA-bd_sf"/>
</dbReference>
<dbReference type="EMBL" id="CP014782">
    <property type="protein sequence ID" value="AQS37363.1"/>
    <property type="molecule type" value="Genomic_DNA"/>
</dbReference>
<evidence type="ECO:0000259" key="9">
    <source>
        <dbReference type="PROSITE" id="PS51755"/>
    </source>
</evidence>
<name>A0A1S6HPB3_9GAMM</name>
<evidence type="ECO:0000256" key="7">
    <source>
        <dbReference type="PROSITE-ProRule" id="PRU01091"/>
    </source>
</evidence>
<dbReference type="Gene3D" id="6.10.250.690">
    <property type="match status" value="1"/>
</dbReference>
<dbReference type="Pfam" id="PF00486">
    <property type="entry name" value="Trans_reg_C"/>
    <property type="match status" value="1"/>
</dbReference>
<dbReference type="PROSITE" id="PS51755">
    <property type="entry name" value="OMPR_PHOB"/>
    <property type="match status" value="1"/>
</dbReference>
<dbReference type="InterPro" id="IPR016032">
    <property type="entry name" value="Sig_transdc_resp-reg_C-effctor"/>
</dbReference>
<dbReference type="GO" id="GO:0005829">
    <property type="term" value="C:cytosol"/>
    <property type="evidence" value="ECO:0007669"/>
    <property type="project" value="TreeGrafter"/>
</dbReference>
<evidence type="ECO:0000256" key="3">
    <source>
        <dbReference type="ARBA" id="ARBA00023015"/>
    </source>
</evidence>
<reference evidence="10 11" key="1">
    <citation type="submission" date="2016-03" db="EMBL/GenBank/DDBJ databases">
        <title>Complete genome sequence of Shewanella psychrophila WP2, a deep sea bacterium isolated from west Pacific sediment.</title>
        <authorList>
            <person name="Xu G."/>
            <person name="Jian H."/>
        </authorList>
    </citation>
    <scope>NUCLEOTIDE SEQUENCE [LARGE SCALE GENOMIC DNA]</scope>
    <source>
        <strain evidence="10 11">WP2</strain>
    </source>
</reference>
<dbReference type="OrthoDB" id="9802426at2"/>
<dbReference type="STRING" id="225848.Sps_02205"/>
<dbReference type="CDD" id="cd19934">
    <property type="entry name" value="REC_OmpR_EcPhoP-like"/>
    <property type="match status" value="1"/>
</dbReference>
<dbReference type="CDD" id="cd00383">
    <property type="entry name" value="trans_reg_C"/>
    <property type="match status" value="1"/>
</dbReference>
<dbReference type="InterPro" id="IPR001789">
    <property type="entry name" value="Sig_transdc_resp-reg_receiver"/>
</dbReference>
<sequence>MRILLVEDDLELQANLKQHLIDANFTLDVASDGEDGLFQGSEYSYDAGIIDVGLPKLNGIELITKLREREIDFPILILTARDSWQDKVEGLDAGADDYLTKPFHPEELIARLNALIRRSAGKASPQVYNGPFSINTSTLEVKKSGQLINLSSSEYKLFEFFMLHPGEVKSKTVLIEHIYDQDFDLDSNVIEVFIRRLRKKLDPDNQLGLIETLRGRGYRLTPLASNEQRTEDESDAK</sequence>
<dbReference type="Pfam" id="PF00072">
    <property type="entry name" value="Response_reg"/>
    <property type="match status" value="1"/>
</dbReference>
<dbReference type="InterPro" id="IPR001867">
    <property type="entry name" value="OmpR/PhoB-type_DNA-bd"/>
</dbReference>
<dbReference type="GO" id="GO:0006355">
    <property type="term" value="P:regulation of DNA-templated transcription"/>
    <property type="evidence" value="ECO:0007669"/>
    <property type="project" value="InterPro"/>
</dbReference>
<dbReference type="GO" id="GO:0032993">
    <property type="term" value="C:protein-DNA complex"/>
    <property type="evidence" value="ECO:0007669"/>
    <property type="project" value="TreeGrafter"/>
</dbReference>
<evidence type="ECO:0000256" key="6">
    <source>
        <dbReference type="PROSITE-ProRule" id="PRU00169"/>
    </source>
</evidence>
<dbReference type="PANTHER" id="PTHR48111:SF71">
    <property type="entry name" value="TRANSCRIPTIONAL REGULATORY PROTEIN PHOP"/>
    <property type="match status" value="1"/>
</dbReference>
<evidence type="ECO:0000256" key="1">
    <source>
        <dbReference type="ARBA" id="ARBA00022553"/>
    </source>
</evidence>
<dbReference type="SMART" id="SM00448">
    <property type="entry name" value="REC"/>
    <property type="match status" value="1"/>
</dbReference>
<keyword evidence="1 6" id="KW-0597">Phosphoprotein</keyword>
<keyword evidence="11" id="KW-1185">Reference proteome</keyword>
<feature type="domain" description="Response regulatory" evidence="8">
    <location>
        <begin position="2"/>
        <end position="116"/>
    </location>
</feature>
<dbReference type="PANTHER" id="PTHR48111">
    <property type="entry name" value="REGULATOR OF RPOS"/>
    <property type="match status" value="1"/>
</dbReference>
<keyword evidence="2" id="KW-0902">Two-component regulatory system</keyword>
<dbReference type="Gene3D" id="1.10.10.10">
    <property type="entry name" value="Winged helix-like DNA-binding domain superfamily/Winged helix DNA-binding domain"/>
    <property type="match status" value="1"/>
</dbReference>
<organism evidence="10 11">
    <name type="scientific">Shewanella psychrophila</name>
    <dbReference type="NCBI Taxonomy" id="225848"/>
    <lineage>
        <taxon>Bacteria</taxon>
        <taxon>Pseudomonadati</taxon>
        <taxon>Pseudomonadota</taxon>
        <taxon>Gammaproteobacteria</taxon>
        <taxon>Alteromonadales</taxon>
        <taxon>Shewanellaceae</taxon>
        <taxon>Shewanella</taxon>
    </lineage>
</organism>
<dbReference type="InterPro" id="IPR011006">
    <property type="entry name" value="CheY-like_superfamily"/>
</dbReference>
<dbReference type="FunFam" id="3.40.50.2300:FF:000002">
    <property type="entry name" value="DNA-binding response regulator PhoP"/>
    <property type="match status" value="1"/>
</dbReference>
<evidence type="ECO:0000313" key="11">
    <source>
        <dbReference type="Proteomes" id="UP000189545"/>
    </source>
</evidence>
<dbReference type="KEGG" id="spsw:Sps_02205"/>
<feature type="modified residue" description="4-aspartylphosphate" evidence="6">
    <location>
        <position position="51"/>
    </location>
</feature>
<evidence type="ECO:0000259" key="8">
    <source>
        <dbReference type="PROSITE" id="PS50110"/>
    </source>
</evidence>
<evidence type="ECO:0000256" key="2">
    <source>
        <dbReference type="ARBA" id="ARBA00023012"/>
    </source>
</evidence>
<dbReference type="SMART" id="SM00862">
    <property type="entry name" value="Trans_reg_C"/>
    <property type="match status" value="1"/>
</dbReference>
<evidence type="ECO:0000313" key="10">
    <source>
        <dbReference type="EMBL" id="AQS37363.1"/>
    </source>
</evidence>
<dbReference type="GO" id="GO:0000156">
    <property type="term" value="F:phosphorelay response regulator activity"/>
    <property type="evidence" value="ECO:0007669"/>
    <property type="project" value="TreeGrafter"/>
</dbReference>
<evidence type="ECO:0000256" key="5">
    <source>
        <dbReference type="ARBA" id="ARBA00023163"/>
    </source>
</evidence>
<dbReference type="InterPro" id="IPR039420">
    <property type="entry name" value="WalR-like"/>
</dbReference>
<accession>A0A1S6HPB3</accession>
<gene>
    <name evidence="10" type="ORF">Sps_02205</name>
</gene>
<dbReference type="RefSeq" id="WP_077752535.1">
    <property type="nucleotide sequence ID" value="NZ_CP014782.1"/>
</dbReference>
<dbReference type="SUPFAM" id="SSF46894">
    <property type="entry name" value="C-terminal effector domain of the bipartite response regulators"/>
    <property type="match status" value="1"/>
</dbReference>
<keyword evidence="4 7" id="KW-0238">DNA-binding</keyword>
<feature type="domain" description="OmpR/PhoB-type" evidence="9">
    <location>
        <begin position="124"/>
        <end position="222"/>
    </location>
</feature>
<keyword evidence="5" id="KW-0804">Transcription</keyword>
<dbReference type="GO" id="GO:0000976">
    <property type="term" value="F:transcription cis-regulatory region binding"/>
    <property type="evidence" value="ECO:0007669"/>
    <property type="project" value="TreeGrafter"/>
</dbReference>
<dbReference type="SUPFAM" id="SSF52172">
    <property type="entry name" value="CheY-like"/>
    <property type="match status" value="1"/>
</dbReference>